<name>A0AAD5QNT0_PARTN</name>
<proteinExistence type="predicted"/>
<evidence type="ECO:0000256" key="1">
    <source>
        <dbReference type="SAM" id="MobiDB-lite"/>
    </source>
</evidence>
<keyword evidence="3" id="KW-1185">Reference proteome</keyword>
<reference evidence="2" key="1">
    <citation type="submission" date="2021-06" db="EMBL/GenBank/DDBJ databases">
        <title>Parelaphostrongylus tenuis whole genome reference sequence.</title>
        <authorList>
            <person name="Garwood T.J."/>
            <person name="Larsen P.A."/>
            <person name="Fountain-Jones N.M."/>
            <person name="Garbe J.R."/>
            <person name="Macchietto M.G."/>
            <person name="Kania S.A."/>
            <person name="Gerhold R.W."/>
            <person name="Richards J.E."/>
            <person name="Wolf T.M."/>
        </authorList>
    </citation>
    <scope>NUCLEOTIDE SEQUENCE</scope>
    <source>
        <strain evidence="2">MNPRO001-30</strain>
        <tissue evidence="2">Meninges</tissue>
    </source>
</reference>
<gene>
    <name evidence="2" type="ORF">KIN20_013794</name>
</gene>
<dbReference type="AlphaFoldDB" id="A0AAD5QNT0"/>
<dbReference type="Proteomes" id="UP001196413">
    <property type="component" value="Unassembled WGS sequence"/>
</dbReference>
<feature type="region of interest" description="Disordered" evidence="1">
    <location>
        <begin position="1"/>
        <end position="42"/>
    </location>
</feature>
<sequence length="88" mass="10285">MPESFHHFGRQSRKEETNQKRAGVRTVCESGSSNYPRKSDNVTKVEQLEKEYIKKRDAYTCVAVNVRFPTADPRALTYNEAKIFMRQK</sequence>
<feature type="compositionally biased region" description="Basic and acidic residues" evidence="1">
    <location>
        <begin position="1"/>
        <end position="19"/>
    </location>
</feature>
<comment type="caution">
    <text evidence="2">The sequence shown here is derived from an EMBL/GenBank/DDBJ whole genome shotgun (WGS) entry which is preliminary data.</text>
</comment>
<dbReference type="EMBL" id="JAHQIW010002699">
    <property type="protein sequence ID" value="KAJ1356139.1"/>
    <property type="molecule type" value="Genomic_DNA"/>
</dbReference>
<evidence type="ECO:0000313" key="3">
    <source>
        <dbReference type="Proteomes" id="UP001196413"/>
    </source>
</evidence>
<protein>
    <submittedName>
        <fullName evidence="2">Uncharacterized protein</fullName>
    </submittedName>
</protein>
<accession>A0AAD5QNT0</accession>
<evidence type="ECO:0000313" key="2">
    <source>
        <dbReference type="EMBL" id="KAJ1356139.1"/>
    </source>
</evidence>
<organism evidence="2 3">
    <name type="scientific">Parelaphostrongylus tenuis</name>
    <name type="common">Meningeal worm</name>
    <dbReference type="NCBI Taxonomy" id="148309"/>
    <lineage>
        <taxon>Eukaryota</taxon>
        <taxon>Metazoa</taxon>
        <taxon>Ecdysozoa</taxon>
        <taxon>Nematoda</taxon>
        <taxon>Chromadorea</taxon>
        <taxon>Rhabditida</taxon>
        <taxon>Rhabditina</taxon>
        <taxon>Rhabditomorpha</taxon>
        <taxon>Strongyloidea</taxon>
        <taxon>Metastrongylidae</taxon>
        <taxon>Parelaphostrongylus</taxon>
    </lineage>
</organism>